<feature type="transmembrane region" description="Helical" evidence="7">
    <location>
        <begin position="167"/>
        <end position="187"/>
    </location>
</feature>
<feature type="transmembrane region" description="Helical" evidence="7">
    <location>
        <begin position="25"/>
        <end position="45"/>
    </location>
</feature>
<dbReference type="PIRSF" id="PIRSF006060">
    <property type="entry name" value="AA_transporter"/>
    <property type="match status" value="1"/>
</dbReference>
<dbReference type="Gene3D" id="1.20.1740.10">
    <property type="entry name" value="Amino acid/polyamine transporter I"/>
    <property type="match status" value="1"/>
</dbReference>
<gene>
    <name evidence="9" type="ORF">ACFSUC_13910</name>
</gene>
<evidence type="ECO:0000256" key="6">
    <source>
        <dbReference type="ARBA" id="ARBA00023136"/>
    </source>
</evidence>
<evidence type="ECO:0000313" key="10">
    <source>
        <dbReference type="Proteomes" id="UP001597497"/>
    </source>
</evidence>
<feature type="transmembrane region" description="Helical" evidence="7">
    <location>
        <begin position="423"/>
        <end position="444"/>
    </location>
</feature>
<keyword evidence="5 7" id="KW-1133">Transmembrane helix</keyword>
<name>A0ABW5RCH7_9BACL</name>
<feature type="transmembrane region" description="Helical" evidence="7">
    <location>
        <begin position="136"/>
        <end position="155"/>
    </location>
</feature>
<dbReference type="Proteomes" id="UP001597497">
    <property type="component" value="Unassembled WGS sequence"/>
</dbReference>
<dbReference type="Pfam" id="PF00324">
    <property type="entry name" value="AA_permease"/>
    <property type="match status" value="1"/>
</dbReference>
<feature type="transmembrane region" description="Helical" evidence="7">
    <location>
        <begin position="293"/>
        <end position="318"/>
    </location>
</feature>
<feature type="domain" description="Amino acid permease/ SLC12A" evidence="8">
    <location>
        <begin position="29"/>
        <end position="390"/>
    </location>
</feature>
<dbReference type="InterPro" id="IPR004841">
    <property type="entry name" value="AA-permease/SLC12A_dom"/>
</dbReference>
<evidence type="ECO:0000256" key="7">
    <source>
        <dbReference type="SAM" id="Phobius"/>
    </source>
</evidence>
<keyword evidence="6 7" id="KW-0472">Membrane</keyword>
<comment type="caution">
    <text evidence="9">The sequence shown here is derived from an EMBL/GenBank/DDBJ whole genome shotgun (WGS) entry which is preliminary data.</text>
</comment>
<feature type="transmembrane region" description="Helical" evidence="7">
    <location>
        <begin position="246"/>
        <end position="266"/>
    </location>
</feature>
<evidence type="ECO:0000256" key="2">
    <source>
        <dbReference type="ARBA" id="ARBA00022448"/>
    </source>
</evidence>
<feature type="transmembrane region" description="Helical" evidence="7">
    <location>
        <begin position="207"/>
        <end position="234"/>
    </location>
</feature>
<feature type="transmembrane region" description="Helical" evidence="7">
    <location>
        <begin position="399"/>
        <end position="417"/>
    </location>
</feature>
<accession>A0ABW5RCH7</accession>
<evidence type="ECO:0000256" key="3">
    <source>
        <dbReference type="ARBA" id="ARBA00022692"/>
    </source>
</evidence>
<feature type="transmembrane region" description="Helical" evidence="7">
    <location>
        <begin position="338"/>
        <end position="361"/>
    </location>
</feature>
<organism evidence="9 10">
    <name type="scientific">Marinicrinis sediminis</name>
    <dbReference type="NCBI Taxonomy" id="1652465"/>
    <lineage>
        <taxon>Bacteria</taxon>
        <taxon>Bacillati</taxon>
        <taxon>Bacillota</taxon>
        <taxon>Bacilli</taxon>
        <taxon>Bacillales</taxon>
        <taxon>Paenibacillaceae</taxon>
    </lineage>
</organism>
<keyword evidence="4" id="KW-0029">Amino-acid transport</keyword>
<evidence type="ECO:0000256" key="5">
    <source>
        <dbReference type="ARBA" id="ARBA00022989"/>
    </source>
</evidence>
<dbReference type="PANTHER" id="PTHR43495:SF5">
    <property type="entry name" value="GAMMA-AMINOBUTYRIC ACID PERMEASE"/>
    <property type="match status" value="1"/>
</dbReference>
<keyword evidence="2" id="KW-0813">Transport</keyword>
<evidence type="ECO:0000259" key="8">
    <source>
        <dbReference type="Pfam" id="PF00324"/>
    </source>
</evidence>
<feature type="transmembrane region" description="Helical" evidence="7">
    <location>
        <begin position="367"/>
        <end position="387"/>
    </location>
</feature>
<evidence type="ECO:0000313" key="9">
    <source>
        <dbReference type="EMBL" id="MFD2672658.1"/>
    </source>
</evidence>
<sequence>MALKAFVAARRQVQKQQEGDSKGLAWWQLTLLGIGCTIGTGYFLAPAIAIQKAGPSVLLAFVLAAVGTYFVYDALAAMTAAHPEKGSFRSYAKHAYGRWAGFSNGWVYWASEMLITGSQLTALSIFSRFWFPGMPIWSFAAIYAVLGIGVLLLGVKGFERMENGFAVVKIAAIVMFILIASAAWFGWLDTSSQSVQEVMSDWLPKGILGLWGAFMYAFYAFGGIEIMGLLAVELKDRSEASKSGKVMILALIVIYLVTFSLALLLVKWDQFNTKKSPFITALDGTHITFIPHVFNGVLIIAGFSTMLASLYAVTNMLVTLAEEGDAPKVFAKKSRRNLAYPALWLTAGGMLVSITASLLLPSNIFEYMTTAAGLMLLYTWFFILLSACKLIRNGAWGKIKIGLGGLLIITAISGTSLDSTSRAGLWVSLLFLALIAIVTIFMHLKWRKQAPKPS</sequence>
<protein>
    <submittedName>
        <fullName evidence="9">Amino acid permease</fullName>
    </submittedName>
</protein>
<proteinExistence type="predicted"/>
<keyword evidence="3 7" id="KW-0812">Transmembrane</keyword>
<dbReference type="RefSeq" id="WP_379930224.1">
    <property type="nucleotide sequence ID" value="NZ_JBHUMM010000043.1"/>
</dbReference>
<evidence type="ECO:0000256" key="4">
    <source>
        <dbReference type="ARBA" id="ARBA00022970"/>
    </source>
</evidence>
<reference evidence="10" key="1">
    <citation type="journal article" date="2019" name="Int. J. Syst. Evol. Microbiol.">
        <title>The Global Catalogue of Microorganisms (GCM) 10K type strain sequencing project: providing services to taxonomists for standard genome sequencing and annotation.</title>
        <authorList>
            <consortium name="The Broad Institute Genomics Platform"/>
            <consortium name="The Broad Institute Genome Sequencing Center for Infectious Disease"/>
            <person name="Wu L."/>
            <person name="Ma J."/>
        </authorList>
    </citation>
    <scope>NUCLEOTIDE SEQUENCE [LARGE SCALE GENOMIC DNA]</scope>
    <source>
        <strain evidence="10">KCTC 33676</strain>
    </source>
</reference>
<evidence type="ECO:0000256" key="1">
    <source>
        <dbReference type="ARBA" id="ARBA00004141"/>
    </source>
</evidence>
<comment type="subcellular location">
    <subcellularLocation>
        <location evidence="1">Membrane</location>
        <topology evidence="1">Multi-pass membrane protein</topology>
    </subcellularLocation>
</comment>
<feature type="transmembrane region" description="Helical" evidence="7">
    <location>
        <begin position="57"/>
        <end position="81"/>
    </location>
</feature>
<dbReference type="EMBL" id="JBHUMM010000043">
    <property type="protein sequence ID" value="MFD2672658.1"/>
    <property type="molecule type" value="Genomic_DNA"/>
</dbReference>
<keyword evidence="10" id="KW-1185">Reference proteome</keyword>
<dbReference type="PANTHER" id="PTHR43495">
    <property type="entry name" value="GABA PERMEASE"/>
    <property type="match status" value="1"/>
</dbReference>